<feature type="active site" description="Charge relay system" evidence="5">
    <location>
        <position position="244"/>
    </location>
</feature>
<dbReference type="Proteomes" id="UP001501294">
    <property type="component" value="Unassembled WGS sequence"/>
</dbReference>
<dbReference type="SUPFAM" id="SSF52743">
    <property type="entry name" value="Subtilisin-like"/>
    <property type="match status" value="1"/>
</dbReference>
<evidence type="ECO:0000256" key="1">
    <source>
        <dbReference type="ARBA" id="ARBA00011073"/>
    </source>
</evidence>
<dbReference type="Pfam" id="PF00082">
    <property type="entry name" value="Peptidase_S8"/>
    <property type="match status" value="1"/>
</dbReference>
<dbReference type="Gene3D" id="3.40.50.200">
    <property type="entry name" value="Peptidase S8/S53 domain"/>
    <property type="match status" value="1"/>
</dbReference>
<comment type="caution">
    <text evidence="8">The sequence shown here is derived from an EMBL/GenBank/DDBJ whole genome shotgun (WGS) entry which is preliminary data.</text>
</comment>
<dbReference type="CDD" id="cd05561">
    <property type="entry name" value="Peptidases_S8_4"/>
    <property type="match status" value="1"/>
</dbReference>
<keyword evidence="4 5" id="KW-0720">Serine protease</keyword>
<feature type="chain" id="PRO_5047162185" description="Peptidase S8/S53 domain-containing protein" evidence="6">
    <location>
        <begin position="21"/>
        <end position="447"/>
    </location>
</feature>
<dbReference type="InterPro" id="IPR036852">
    <property type="entry name" value="Peptidase_S8/S53_dom_sf"/>
</dbReference>
<feature type="domain" description="Peptidase S8/S53" evidence="7">
    <location>
        <begin position="209"/>
        <end position="444"/>
    </location>
</feature>
<sequence length="447" mass="48677">MKKQFSAMALLMMISLQTQSATNITDGALKEIGGKLPDIPVVDKTINEIEQTIPQMPPEIIKQINQNLTKLDNSVINSIDPLAESDARLEIKGPLGETLIIEETVEGDWRAVEREWIVIASEGDIALLEKLKLNILSFDELKGVGMTVVRFKTPAGYTKDNLIEELPERLSSQLGRNHIYKASGKEATSKLSSAVIKIKKSACADVLNIGIIDTAVNESHQAFVDVTIRQENFMDEKFKVPNNHGTAVAGLLVGKDALTPLLPGGNLYAASVFYARNKYSQGATLMHLLEAINWLVEKRVPIINMSLTGPPNPILEQAIKGAHKSNTIIVAAAGNEGPAASPRYPAAYEDVIAVTAVDHQRNIYRWANQGDYIDFAALGVGINTARNENDYGSESGTSMASPIVAAHLACQFLQTKNKAEAIKRLENQAIDLGQKGKDNVFGYGYIE</sequence>
<feature type="signal peptide" evidence="6">
    <location>
        <begin position="1"/>
        <end position="20"/>
    </location>
</feature>
<proteinExistence type="inferred from homology"/>
<dbReference type="PRINTS" id="PR00723">
    <property type="entry name" value="SUBTILISIN"/>
</dbReference>
<evidence type="ECO:0000256" key="5">
    <source>
        <dbReference type="PROSITE-ProRule" id="PRU01240"/>
    </source>
</evidence>
<comment type="similarity">
    <text evidence="1 5">Belongs to the peptidase S8 family.</text>
</comment>
<gene>
    <name evidence="8" type="ORF">GCM10023150_07440</name>
</gene>
<dbReference type="InterPro" id="IPR050131">
    <property type="entry name" value="Peptidase_S8_subtilisin-like"/>
</dbReference>
<dbReference type="InterPro" id="IPR023828">
    <property type="entry name" value="Peptidase_S8_Ser-AS"/>
</dbReference>
<evidence type="ECO:0000313" key="9">
    <source>
        <dbReference type="Proteomes" id="UP001501294"/>
    </source>
</evidence>
<evidence type="ECO:0000256" key="4">
    <source>
        <dbReference type="ARBA" id="ARBA00022825"/>
    </source>
</evidence>
<evidence type="ECO:0000256" key="6">
    <source>
        <dbReference type="SAM" id="SignalP"/>
    </source>
</evidence>
<dbReference type="PANTHER" id="PTHR43806:SF11">
    <property type="entry name" value="CEREVISIN-RELATED"/>
    <property type="match status" value="1"/>
</dbReference>
<feature type="active site" description="Charge relay system" evidence="5">
    <location>
        <position position="398"/>
    </location>
</feature>
<feature type="active site" description="Charge relay system" evidence="5">
    <location>
        <position position="213"/>
    </location>
</feature>
<evidence type="ECO:0000259" key="7">
    <source>
        <dbReference type="Pfam" id="PF00082"/>
    </source>
</evidence>
<reference evidence="9" key="1">
    <citation type="journal article" date="2019" name="Int. J. Syst. Evol. Microbiol.">
        <title>The Global Catalogue of Microorganisms (GCM) 10K type strain sequencing project: providing services to taxonomists for standard genome sequencing and annotation.</title>
        <authorList>
            <consortium name="The Broad Institute Genomics Platform"/>
            <consortium name="The Broad Institute Genome Sequencing Center for Infectious Disease"/>
            <person name="Wu L."/>
            <person name="Ma J."/>
        </authorList>
    </citation>
    <scope>NUCLEOTIDE SEQUENCE [LARGE SCALE GENOMIC DNA]</scope>
    <source>
        <strain evidence="9">JCM 17727</strain>
    </source>
</reference>
<evidence type="ECO:0000256" key="3">
    <source>
        <dbReference type="ARBA" id="ARBA00022801"/>
    </source>
</evidence>
<evidence type="ECO:0000313" key="8">
    <source>
        <dbReference type="EMBL" id="GAA4346246.1"/>
    </source>
</evidence>
<dbReference type="PANTHER" id="PTHR43806">
    <property type="entry name" value="PEPTIDASE S8"/>
    <property type="match status" value="1"/>
</dbReference>
<dbReference type="RefSeq" id="WP_223576939.1">
    <property type="nucleotide sequence ID" value="NZ_BAABFU010000001.1"/>
</dbReference>
<name>A0ABP8HWU7_9GAMM</name>
<protein>
    <recommendedName>
        <fullName evidence="7">Peptidase S8/S53 domain-containing protein</fullName>
    </recommendedName>
</protein>
<accession>A0ABP8HWU7</accession>
<keyword evidence="2 5" id="KW-0645">Protease</keyword>
<dbReference type="InterPro" id="IPR015500">
    <property type="entry name" value="Peptidase_S8_subtilisin-rel"/>
</dbReference>
<evidence type="ECO:0000256" key="2">
    <source>
        <dbReference type="ARBA" id="ARBA00022670"/>
    </source>
</evidence>
<dbReference type="EMBL" id="BAABFU010000001">
    <property type="protein sequence ID" value="GAA4346246.1"/>
    <property type="molecule type" value="Genomic_DNA"/>
</dbReference>
<dbReference type="PROSITE" id="PS00138">
    <property type="entry name" value="SUBTILASE_SER"/>
    <property type="match status" value="1"/>
</dbReference>
<dbReference type="InterPro" id="IPR000209">
    <property type="entry name" value="Peptidase_S8/S53_dom"/>
</dbReference>
<organism evidence="8 9">
    <name type="scientific">Kangiella taiwanensis</name>
    <dbReference type="NCBI Taxonomy" id="1079179"/>
    <lineage>
        <taxon>Bacteria</taxon>
        <taxon>Pseudomonadati</taxon>
        <taxon>Pseudomonadota</taxon>
        <taxon>Gammaproteobacteria</taxon>
        <taxon>Kangiellales</taxon>
        <taxon>Kangiellaceae</taxon>
        <taxon>Kangiella</taxon>
    </lineage>
</organism>
<keyword evidence="3 5" id="KW-0378">Hydrolase</keyword>
<keyword evidence="9" id="KW-1185">Reference proteome</keyword>
<keyword evidence="6" id="KW-0732">Signal</keyword>
<dbReference type="PROSITE" id="PS51892">
    <property type="entry name" value="SUBTILASE"/>
    <property type="match status" value="1"/>
</dbReference>